<comment type="similarity">
    <text evidence="1 4">Belongs to the glycosyl hydrolase 32 family.</text>
</comment>
<organism evidence="8 9">
    <name type="scientific">Gymnopus androsaceus JB14</name>
    <dbReference type="NCBI Taxonomy" id="1447944"/>
    <lineage>
        <taxon>Eukaryota</taxon>
        <taxon>Fungi</taxon>
        <taxon>Dikarya</taxon>
        <taxon>Basidiomycota</taxon>
        <taxon>Agaricomycotina</taxon>
        <taxon>Agaricomycetes</taxon>
        <taxon>Agaricomycetidae</taxon>
        <taxon>Agaricales</taxon>
        <taxon>Marasmiineae</taxon>
        <taxon>Omphalotaceae</taxon>
        <taxon>Gymnopus</taxon>
    </lineage>
</organism>
<dbReference type="FunFam" id="2.115.10.20:FF:000002">
    <property type="entry name" value="Invertase 2"/>
    <property type="match status" value="1"/>
</dbReference>
<evidence type="ECO:0000256" key="2">
    <source>
        <dbReference type="ARBA" id="ARBA00022801"/>
    </source>
</evidence>
<dbReference type="GO" id="GO:0000324">
    <property type="term" value="C:fungal-type vacuole"/>
    <property type="evidence" value="ECO:0007669"/>
    <property type="project" value="TreeGrafter"/>
</dbReference>
<dbReference type="InterPro" id="IPR001362">
    <property type="entry name" value="Glyco_hydro_32"/>
</dbReference>
<feature type="signal peptide" evidence="5">
    <location>
        <begin position="1"/>
        <end position="21"/>
    </location>
</feature>
<evidence type="ECO:0000256" key="5">
    <source>
        <dbReference type="SAM" id="SignalP"/>
    </source>
</evidence>
<keyword evidence="5" id="KW-0732">Signal</keyword>
<evidence type="ECO:0000256" key="1">
    <source>
        <dbReference type="ARBA" id="ARBA00009902"/>
    </source>
</evidence>
<dbReference type="SMART" id="SM00640">
    <property type="entry name" value="Glyco_32"/>
    <property type="match status" value="1"/>
</dbReference>
<dbReference type="InterPro" id="IPR018053">
    <property type="entry name" value="Glyco_hydro_32_AS"/>
</dbReference>
<keyword evidence="9" id="KW-1185">Reference proteome</keyword>
<evidence type="ECO:0000256" key="3">
    <source>
        <dbReference type="ARBA" id="ARBA00023295"/>
    </source>
</evidence>
<dbReference type="OrthoDB" id="202537at2759"/>
<dbReference type="GO" id="GO:0005987">
    <property type="term" value="P:sucrose catabolic process"/>
    <property type="evidence" value="ECO:0007669"/>
    <property type="project" value="TreeGrafter"/>
</dbReference>
<name>A0A6A4IAU6_9AGAR</name>
<dbReference type="Gene3D" id="2.60.120.560">
    <property type="entry name" value="Exo-inulinase, domain 1"/>
    <property type="match status" value="1"/>
</dbReference>
<keyword evidence="2 4" id="KW-0378">Hydrolase</keyword>
<dbReference type="InterPro" id="IPR023296">
    <property type="entry name" value="Glyco_hydro_beta-prop_sf"/>
</dbReference>
<dbReference type="SUPFAM" id="SSF75005">
    <property type="entry name" value="Arabinanase/levansucrase/invertase"/>
    <property type="match status" value="1"/>
</dbReference>
<evidence type="ECO:0000259" key="7">
    <source>
        <dbReference type="Pfam" id="PF08244"/>
    </source>
</evidence>
<evidence type="ECO:0000313" key="8">
    <source>
        <dbReference type="EMBL" id="KAE9406933.1"/>
    </source>
</evidence>
<reference evidence="8" key="1">
    <citation type="journal article" date="2019" name="Environ. Microbiol.">
        <title>Fungal ecological strategies reflected in gene transcription - a case study of two litter decomposers.</title>
        <authorList>
            <person name="Barbi F."/>
            <person name="Kohler A."/>
            <person name="Barry K."/>
            <person name="Baskaran P."/>
            <person name="Daum C."/>
            <person name="Fauchery L."/>
            <person name="Ihrmark K."/>
            <person name="Kuo A."/>
            <person name="LaButti K."/>
            <person name="Lipzen A."/>
            <person name="Morin E."/>
            <person name="Grigoriev I.V."/>
            <person name="Henrissat B."/>
            <person name="Lindahl B."/>
            <person name="Martin F."/>
        </authorList>
    </citation>
    <scope>NUCLEOTIDE SEQUENCE</scope>
    <source>
        <strain evidence="8">JB14</strain>
    </source>
</reference>
<dbReference type="Pfam" id="PF00251">
    <property type="entry name" value="Glyco_hydro_32N"/>
    <property type="match status" value="1"/>
</dbReference>
<dbReference type="AlphaFoldDB" id="A0A6A4IAU6"/>
<accession>A0A6A4IAU6</accession>
<dbReference type="InterPro" id="IPR013189">
    <property type="entry name" value="Glyco_hydro_32_C"/>
</dbReference>
<dbReference type="InterPro" id="IPR013320">
    <property type="entry name" value="ConA-like_dom_sf"/>
</dbReference>
<dbReference type="PANTHER" id="PTHR42800:SF2">
    <property type="entry name" value="INVERTASE-RELATED"/>
    <property type="match status" value="1"/>
</dbReference>
<dbReference type="Pfam" id="PF08244">
    <property type="entry name" value="Glyco_hydro_32C"/>
    <property type="match status" value="1"/>
</dbReference>
<dbReference type="PROSITE" id="PS00609">
    <property type="entry name" value="GLYCOSYL_HYDROL_F32"/>
    <property type="match status" value="1"/>
</dbReference>
<feature type="domain" description="Glycosyl hydrolase family 32 C-terminal" evidence="7">
    <location>
        <begin position="458"/>
        <end position="508"/>
    </location>
</feature>
<dbReference type="GO" id="GO:0004575">
    <property type="term" value="F:sucrose alpha-glucosidase activity"/>
    <property type="evidence" value="ECO:0007669"/>
    <property type="project" value="TreeGrafter"/>
</dbReference>
<evidence type="ECO:0000256" key="4">
    <source>
        <dbReference type="RuleBase" id="RU362110"/>
    </source>
</evidence>
<feature type="domain" description="Glycosyl hydrolase family 32 N-terminal" evidence="6">
    <location>
        <begin position="52"/>
        <end position="356"/>
    </location>
</feature>
<sequence length="553" mass="60355">MYHSLVLIFSLGFCISQIVIAQNATNTYVGPGIPYATPVSGNYGGALRPQVHFSPPKGFMNDPNGLFVDANGTWHLYYQYNPTDVIAGNQHWGHATSADLYTWINQPIALWPPNDFTFIYSGSAVIDSNNTSGFFPNQDNGVVAIFTLAQVINGVGGLQAQGIAYSYDGGYSFNMYAGNPVLNINSTQFRDPKVFWYPGTQKWIMVVSYASDFTVGIYTSPNLKDWTHASNFSHHGLLGLQYECPNLVEMPVAGSNSTMWLMFISINPGAPLGGSISQYFPGSFNGTHFIAVDQVSRIADFAKDNYAGQFFSGIPGSQPQIQLDWSSNWQYTGLVPTGPTEGWRGCMTVPRESYLEQLPSVGWTLISVPYSISSQFLKEITSSDDLKNGTLLLDYSQVSSGALYFEANITGLNPDILAGTVNFTFASSASGEYVKGGTMVNGITWLSRHNIRGFDNPYFTDKFSSNGIYSGSQNGSWTISGVLDRTILEIFVNGGQQSATMTFYPTAPLDMLWIGTNSIPENVRVSVAVWALKDAWATQENFNGTVVGNVTST</sequence>
<dbReference type="Gene3D" id="2.115.10.20">
    <property type="entry name" value="Glycosyl hydrolase domain, family 43"/>
    <property type="match status" value="1"/>
</dbReference>
<gene>
    <name evidence="8" type="ORF">BT96DRAFT_875253</name>
</gene>
<evidence type="ECO:0008006" key="10">
    <source>
        <dbReference type="Google" id="ProtNLM"/>
    </source>
</evidence>
<dbReference type="InterPro" id="IPR013148">
    <property type="entry name" value="Glyco_hydro_32_N"/>
</dbReference>
<feature type="chain" id="PRO_5025411774" description="Glycoside hydrolase family 32 protein" evidence="5">
    <location>
        <begin position="22"/>
        <end position="553"/>
    </location>
</feature>
<dbReference type="CDD" id="cd18622">
    <property type="entry name" value="GH32_Inu-like"/>
    <property type="match status" value="1"/>
</dbReference>
<evidence type="ECO:0000259" key="6">
    <source>
        <dbReference type="Pfam" id="PF00251"/>
    </source>
</evidence>
<proteinExistence type="inferred from homology"/>
<dbReference type="EMBL" id="ML769399">
    <property type="protein sequence ID" value="KAE9406933.1"/>
    <property type="molecule type" value="Genomic_DNA"/>
</dbReference>
<dbReference type="PANTHER" id="PTHR42800">
    <property type="entry name" value="EXOINULINASE INUD (AFU_ORTHOLOGUE AFUA_5G00480)"/>
    <property type="match status" value="1"/>
</dbReference>
<evidence type="ECO:0000313" key="9">
    <source>
        <dbReference type="Proteomes" id="UP000799118"/>
    </source>
</evidence>
<dbReference type="SUPFAM" id="SSF49899">
    <property type="entry name" value="Concanavalin A-like lectins/glucanases"/>
    <property type="match status" value="1"/>
</dbReference>
<dbReference type="Proteomes" id="UP000799118">
    <property type="component" value="Unassembled WGS sequence"/>
</dbReference>
<keyword evidence="3 4" id="KW-0326">Glycosidase</keyword>
<protein>
    <recommendedName>
        <fullName evidence="10">Glycoside hydrolase family 32 protein</fullName>
    </recommendedName>
</protein>